<feature type="transmembrane region" description="Helical" evidence="5">
    <location>
        <begin position="342"/>
        <end position="365"/>
    </location>
</feature>
<feature type="transmembrane region" description="Helical" evidence="5">
    <location>
        <begin position="140"/>
        <end position="163"/>
    </location>
</feature>
<evidence type="ECO:0000256" key="1">
    <source>
        <dbReference type="ARBA" id="ARBA00004141"/>
    </source>
</evidence>
<feature type="transmembrane region" description="Helical" evidence="5">
    <location>
        <begin position="219"/>
        <end position="235"/>
    </location>
</feature>
<name>A0ABN4TUD2_9BURK</name>
<feature type="domain" description="Major facilitator superfamily (MFS) profile" evidence="6">
    <location>
        <begin position="13"/>
        <end position="397"/>
    </location>
</feature>
<keyword evidence="8" id="KW-1185">Reference proteome</keyword>
<dbReference type="CDD" id="cd17319">
    <property type="entry name" value="MFS_ExuT_GudP_like"/>
    <property type="match status" value="1"/>
</dbReference>
<gene>
    <name evidence="7" type="ORF">BKK80_26280</name>
</gene>
<feature type="transmembrane region" description="Helical" evidence="5">
    <location>
        <begin position="247"/>
        <end position="270"/>
    </location>
</feature>
<dbReference type="InterPro" id="IPR050382">
    <property type="entry name" value="MFS_Na/Anion_cotransporter"/>
</dbReference>
<feature type="transmembrane region" description="Helical" evidence="5">
    <location>
        <begin position="79"/>
        <end position="98"/>
    </location>
</feature>
<sequence length="428" mass="45328">MNSAYSPRRRGAVLACLFLAWLVGYADRIAISTAIVPISREFALDARAAGYVLSAFYVSYAVMQIAGGWMAHRFGARRILLFCVFSWSLFTSLTGQAWSLASLVAVRLLFGIGEGGFSPASSVTIAEVFPRAERARAKSFVISSVLLGGAVGSGVAAAAISQYGWRATYHWLGLVGIGLAGLLWLAIRPPVAAASAMPPRAGASLLQVLRIPMVRKTSMIWFLKNMGALGMQAWMPTYLMRVHHVDLLHAGLMAALPYLLAFLGLNGVGWLLDKAGQGRERLCMAASSALGVAALAVVMQTDSLVVLMACWVLSTLSYNFVYATVFAIPLKRLPDEMVGNATGLINFGGQLAGAIAPAVMGLLIARFQDNFQPAFGFLLATGIAAFLLSLGWRPAAEAASGSAAARWRGATVRAGAEAAGGESRPRRP</sequence>
<reference evidence="7 8" key="1">
    <citation type="submission" date="2016-10" db="EMBL/GenBank/DDBJ databases">
        <title>Complete genome sequences of three Cupriavidus strains isolated from various Malaysian environments.</title>
        <authorList>
            <person name="Abdullah A.A.-A."/>
            <person name="Shafie N.A.H."/>
            <person name="Lau N.S."/>
        </authorList>
    </citation>
    <scope>NUCLEOTIDE SEQUENCE [LARGE SCALE GENOMIC DNA]</scope>
    <source>
        <strain evidence="7 8">USMAA1020</strain>
    </source>
</reference>
<feature type="transmembrane region" description="Helical" evidence="5">
    <location>
        <begin position="305"/>
        <end position="330"/>
    </location>
</feature>
<evidence type="ECO:0000256" key="5">
    <source>
        <dbReference type="SAM" id="Phobius"/>
    </source>
</evidence>
<comment type="subcellular location">
    <subcellularLocation>
        <location evidence="1">Membrane</location>
        <topology evidence="1">Multi-pass membrane protein</topology>
    </subcellularLocation>
</comment>
<dbReference type="InterPro" id="IPR011701">
    <property type="entry name" value="MFS"/>
</dbReference>
<feature type="transmembrane region" description="Helical" evidence="5">
    <location>
        <begin position="169"/>
        <end position="187"/>
    </location>
</feature>
<evidence type="ECO:0000313" key="7">
    <source>
        <dbReference type="EMBL" id="AOZ09305.1"/>
    </source>
</evidence>
<dbReference type="InterPro" id="IPR036259">
    <property type="entry name" value="MFS_trans_sf"/>
</dbReference>
<evidence type="ECO:0000256" key="4">
    <source>
        <dbReference type="ARBA" id="ARBA00023136"/>
    </source>
</evidence>
<feature type="transmembrane region" description="Helical" evidence="5">
    <location>
        <begin position="104"/>
        <end position="128"/>
    </location>
</feature>
<protein>
    <submittedName>
        <fullName evidence="7">MFS transporter</fullName>
    </submittedName>
</protein>
<keyword evidence="4 5" id="KW-0472">Membrane</keyword>
<evidence type="ECO:0000313" key="8">
    <source>
        <dbReference type="Proteomes" id="UP000177515"/>
    </source>
</evidence>
<feature type="transmembrane region" description="Helical" evidence="5">
    <location>
        <begin position="50"/>
        <end position="72"/>
    </location>
</feature>
<keyword evidence="3 5" id="KW-1133">Transmembrane helix</keyword>
<dbReference type="PROSITE" id="PS50850">
    <property type="entry name" value="MFS"/>
    <property type="match status" value="1"/>
</dbReference>
<organism evidence="7 8">
    <name type="scientific">Cupriavidus malaysiensis</name>
    <dbReference type="NCBI Taxonomy" id="367825"/>
    <lineage>
        <taxon>Bacteria</taxon>
        <taxon>Pseudomonadati</taxon>
        <taxon>Pseudomonadota</taxon>
        <taxon>Betaproteobacteria</taxon>
        <taxon>Burkholderiales</taxon>
        <taxon>Burkholderiaceae</taxon>
        <taxon>Cupriavidus</taxon>
    </lineage>
</organism>
<evidence type="ECO:0000256" key="2">
    <source>
        <dbReference type="ARBA" id="ARBA00022692"/>
    </source>
</evidence>
<dbReference type="PANTHER" id="PTHR11662">
    <property type="entry name" value="SOLUTE CARRIER FAMILY 17"/>
    <property type="match status" value="1"/>
</dbReference>
<dbReference type="Proteomes" id="UP000177515">
    <property type="component" value="Chromosome 2"/>
</dbReference>
<feature type="transmembrane region" description="Helical" evidence="5">
    <location>
        <begin position="282"/>
        <end position="299"/>
    </location>
</feature>
<dbReference type="SUPFAM" id="SSF103473">
    <property type="entry name" value="MFS general substrate transporter"/>
    <property type="match status" value="1"/>
</dbReference>
<dbReference type="EMBL" id="CP017755">
    <property type="protein sequence ID" value="AOZ09305.1"/>
    <property type="molecule type" value="Genomic_DNA"/>
</dbReference>
<evidence type="ECO:0000259" key="6">
    <source>
        <dbReference type="PROSITE" id="PS50850"/>
    </source>
</evidence>
<dbReference type="PANTHER" id="PTHR11662:SF399">
    <property type="entry name" value="FI19708P1-RELATED"/>
    <property type="match status" value="1"/>
</dbReference>
<evidence type="ECO:0000256" key="3">
    <source>
        <dbReference type="ARBA" id="ARBA00022989"/>
    </source>
</evidence>
<dbReference type="Pfam" id="PF07690">
    <property type="entry name" value="MFS_1"/>
    <property type="match status" value="1"/>
</dbReference>
<proteinExistence type="predicted"/>
<keyword evidence="2 5" id="KW-0812">Transmembrane</keyword>
<feature type="transmembrane region" description="Helical" evidence="5">
    <location>
        <begin position="371"/>
        <end position="392"/>
    </location>
</feature>
<dbReference type="InterPro" id="IPR020846">
    <property type="entry name" value="MFS_dom"/>
</dbReference>
<dbReference type="Gene3D" id="1.20.1250.20">
    <property type="entry name" value="MFS general substrate transporter like domains"/>
    <property type="match status" value="2"/>
</dbReference>
<dbReference type="RefSeq" id="WP_071071909.1">
    <property type="nucleotide sequence ID" value="NZ_CP017755.1"/>
</dbReference>
<accession>A0ABN4TUD2</accession>